<keyword evidence="1" id="KW-1133">Transmembrane helix</keyword>
<organism evidence="2 3">
    <name type="scientific">Legionella lansingensis</name>
    <dbReference type="NCBI Taxonomy" id="45067"/>
    <lineage>
        <taxon>Bacteria</taxon>
        <taxon>Pseudomonadati</taxon>
        <taxon>Pseudomonadota</taxon>
        <taxon>Gammaproteobacteria</taxon>
        <taxon>Legionellales</taxon>
        <taxon>Legionellaceae</taxon>
        <taxon>Legionella</taxon>
    </lineage>
</organism>
<evidence type="ECO:0000256" key="1">
    <source>
        <dbReference type="SAM" id="Phobius"/>
    </source>
</evidence>
<proteinExistence type="predicted"/>
<name>A0A0W0VIZ7_9GAMM</name>
<dbReference type="OrthoDB" id="5639325at2"/>
<accession>A0A0W0VIZ7</accession>
<feature type="transmembrane region" description="Helical" evidence="1">
    <location>
        <begin position="69"/>
        <end position="89"/>
    </location>
</feature>
<dbReference type="Proteomes" id="UP000054869">
    <property type="component" value="Unassembled WGS sequence"/>
</dbReference>
<comment type="caution">
    <text evidence="2">The sequence shown here is derived from an EMBL/GenBank/DDBJ whole genome shotgun (WGS) entry which is preliminary data.</text>
</comment>
<dbReference type="AlphaFoldDB" id="A0A0W0VIZ7"/>
<keyword evidence="3" id="KW-1185">Reference proteome</keyword>
<gene>
    <name evidence="2" type="ORF">Llan_2026</name>
</gene>
<sequence>MEYDRFQQNSVLFVIGIIALLLSLSLFTICFYIFPFLLFDWVYNVPEFVSIWREWLIEEYNYTITGASWVILLIFLVPAFICGYISYFISNYIDNRLYGIVPEETAKKKRVEIRKDIQETLVFVLKILGLVILVLIGISILQWIVAVPTPS</sequence>
<feature type="transmembrane region" description="Helical" evidence="1">
    <location>
        <begin position="12"/>
        <end position="34"/>
    </location>
</feature>
<keyword evidence="1 2" id="KW-0812">Transmembrane</keyword>
<evidence type="ECO:0000313" key="3">
    <source>
        <dbReference type="Proteomes" id="UP000054869"/>
    </source>
</evidence>
<keyword evidence="1" id="KW-0472">Membrane</keyword>
<dbReference type="STRING" id="45067.Llan_2026"/>
<dbReference type="RefSeq" id="WP_028372963.1">
    <property type="nucleotide sequence ID" value="NZ_CAAAJD010000034.1"/>
</dbReference>
<protein>
    <submittedName>
        <fullName evidence="2">Transmembrane protein</fullName>
    </submittedName>
</protein>
<dbReference type="PATRIC" id="fig|45067.4.peg.2127"/>
<dbReference type="EMBL" id="LNYI01000046">
    <property type="protein sequence ID" value="KTD20097.1"/>
    <property type="molecule type" value="Genomic_DNA"/>
</dbReference>
<evidence type="ECO:0000313" key="2">
    <source>
        <dbReference type="EMBL" id="KTD20097.1"/>
    </source>
</evidence>
<feature type="transmembrane region" description="Helical" evidence="1">
    <location>
        <begin position="120"/>
        <end position="145"/>
    </location>
</feature>
<reference evidence="2 3" key="1">
    <citation type="submission" date="2015-11" db="EMBL/GenBank/DDBJ databases">
        <title>Genomic analysis of 38 Legionella species identifies large and diverse effector repertoires.</title>
        <authorList>
            <person name="Burstein D."/>
            <person name="Amaro F."/>
            <person name="Zusman T."/>
            <person name="Lifshitz Z."/>
            <person name="Cohen O."/>
            <person name="Gilbert J.A."/>
            <person name="Pupko T."/>
            <person name="Shuman H.A."/>
            <person name="Segal G."/>
        </authorList>
    </citation>
    <scope>NUCLEOTIDE SEQUENCE [LARGE SCALE GENOMIC DNA]</scope>
    <source>
        <strain evidence="2 3">ATCC 49751</strain>
    </source>
</reference>
<dbReference type="eggNOG" id="ENOG5031E7H">
    <property type="taxonomic scope" value="Bacteria"/>
</dbReference>